<evidence type="ECO:0000313" key="8">
    <source>
        <dbReference type="EMBL" id="KAL3285905.1"/>
    </source>
</evidence>
<evidence type="ECO:0000259" key="7">
    <source>
        <dbReference type="Pfam" id="PF04130"/>
    </source>
</evidence>
<comment type="similarity">
    <text evidence="2 6">Belongs to the TUBGCP family.</text>
</comment>
<dbReference type="InterPro" id="IPR042241">
    <property type="entry name" value="GCP_C_sf"/>
</dbReference>
<evidence type="ECO:0000256" key="6">
    <source>
        <dbReference type="RuleBase" id="RU363050"/>
    </source>
</evidence>
<gene>
    <name evidence="8" type="ORF">HHI36_000423</name>
</gene>
<proteinExistence type="inferred from homology"/>
<comment type="caution">
    <text evidence="8">The sequence shown here is derived from an EMBL/GenBank/DDBJ whole genome shotgun (WGS) entry which is preliminary data.</text>
</comment>
<evidence type="ECO:0000256" key="3">
    <source>
        <dbReference type="ARBA" id="ARBA00022490"/>
    </source>
</evidence>
<dbReference type="Pfam" id="PF04130">
    <property type="entry name" value="GCP_C_terminal"/>
    <property type="match status" value="1"/>
</dbReference>
<dbReference type="EMBL" id="JABFTP020000185">
    <property type="protein sequence ID" value="KAL3285905.1"/>
    <property type="molecule type" value="Genomic_DNA"/>
</dbReference>
<evidence type="ECO:0000256" key="1">
    <source>
        <dbReference type="ARBA" id="ARBA00004267"/>
    </source>
</evidence>
<name>A0ABD2P5P3_9CUCU</name>
<dbReference type="GO" id="GO:0005815">
    <property type="term" value="C:microtubule organizing center"/>
    <property type="evidence" value="ECO:0007669"/>
    <property type="project" value="UniProtKB-SubCell"/>
</dbReference>
<evidence type="ECO:0000256" key="2">
    <source>
        <dbReference type="ARBA" id="ARBA00010337"/>
    </source>
</evidence>
<dbReference type="InterPro" id="IPR040457">
    <property type="entry name" value="GCP_C"/>
</dbReference>
<evidence type="ECO:0000313" key="9">
    <source>
        <dbReference type="Proteomes" id="UP001516400"/>
    </source>
</evidence>
<keyword evidence="5 6" id="KW-0206">Cytoskeleton</keyword>
<dbReference type="GO" id="GO:0005874">
    <property type="term" value="C:microtubule"/>
    <property type="evidence" value="ECO:0007669"/>
    <property type="project" value="UniProtKB-KW"/>
</dbReference>
<sequence length="412" mass="49395">MVPMFINEDIVESILFMGRIIWILGNDPKRKADEYGRMESRKDFWDGKEMEYYTKIENLQNQTFNDFEFSQIIEECRLKLTKFMLSLMLEEGNIKEHLQLIRDFYALGRGELFQQFMMAVEKHSQDSMFDHDLVNLNFLFMESAKKLYGENDTSYRRFELVTTEGDMLTSNLWSRLELNFDIKWPLHIVFHPKAMALYKKLFSYLLRFKKTQMNLHRLWQIQVCGKLKIDRRLWTLRHNLMFLIDTLHYYLQVDVIEANFSILEKAILNANELEDAIRVHHEFISTLLSKTFVLDADECHIYKNKHRLYQDPAVQTNVPSKIYRVIMTLLELSDDFSESARTWKEVLTEPEVLELEDFQKRADTIIETLLFTLFNLMKKERGDHLFQLLDQLNFNQYFVKNKTNLNLSQYAL</sequence>
<evidence type="ECO:0000256" key="5">
    <source>
        <dbReference type="ARBA" id="ARBA00023212"/>
    </source>
</evidence>
<organism evidence="8 9">
    <name type="scientific">Cryptolaemus montrouzieri</name>
    <dbReference type="NCBI Taxonomy" id="559131"/>
    <lineage>
        <taxon>Eukaryota</taxon>
        <taxon>Metazoa</taxon>
        <taxon>Ecdysozoa</taxon>
        <taxon>Arthropoda</taxon>
        <taxon>Hexapoda</taxon>
        <taxon>Insecta</taxon>
        <taxon>Pterygota</taxon>
        <taxon>Neoptera</taxon>
        <taxon>Endopterygota</taxon>
        <taxon>Coleoptera</taxon>
        <taxon>Polyphaga</taxon>
        <taxon>Cucujiformia</taxon>
        <taxon>Coccinelloidea</taxon>
        <taxon>Coccinellidae</taxon>
        <taxon>Scymninae</taxon>
        <taxon>Scymnini</taxon>
        <taxon>Cryptolaemus</taxon>
    </lineage>
</organism>
<dbReference type="PANTHER" id="PTHR19302:SF27">
    <property type="entry name" value="GAMMA-TUBULIN COMPLEX COMPONENT 4"/>
    <property type="match status" value="1"/>
</dbReference>
<dbReference type="InterPro" id="IPR007259">
    <property type="entry name" value="GCP"/>
</dbReference>
<keyword evidence="4 6" id="KW-0493">Microtubule</keyword>
<comment type="subcellular location">
    <subcellularLocation>
        <location evidence="1 6">Cytoplasm</location>
        <location evidence="1 6">Cytoskeleton</location>
        <location evidence="1 6">Microtubule organizing center</location>
    </subcellularLocation>
</comment>
<dbReference type="Proteomes" id="UP001516400">
    <property type="component" value="Unassembled WGS sequence"/>
</dbReference>
<reference evidence="8 9" key="1">
    <citation type="journal article" date="2021" name="BMC Biol.">
        <title>Horizontally acquired antibacterial genes associated with adaptive radiation of ladybird beetles.</title>
        <authorList>
            <person name="Li H.S."/>
            <person name="Tang X.F."/>
            <person name="Huang Y.H."/>
            <person name="Xu Z.Y."/>
            <person name="Chen M.L."/>
            <person name="Du X.Y."/>
            <person name="Qiu B.Y."/>
            <person name="Chen P.T."/>
            <person name="Zhang W."/>
            <person name="Slipinski A."/>
            <person name="Escalona H.E."/>
            <person name="Waterhouse R.M."/>
            <person name="Zwick A."/>
            <person name="Pang H."/>
        </authorList>
    </citation>
    <scope>NUCLEOTIDE SEQUENCE [LARGE SCALE GENOMIC DNA]</scope>
    <source>
        <strain evidence="8">SYSU2018</strain>
    </source>
</reference>
<evidence type="ECO:0000256" key="4">
    <source>
        <dbReference type="ARBA" id="ARBA00022701"/>
    </source>
</evidence>
<keyword evidence="3 6" id="KW-0963">Cytoplasm</keyword>
<dbReference type="PANTHER" id="PTHR19302">
    <property type="entry name" value="GAMMA TUBULIN COMPLEX PROTEIN"/>
    <property type="match status" value="1"/>
</dbReference>
<keyword evidence="9" id="KW-1185">Reference proteome</keyword>
<dbReference type="AlphaFoldDB" id="A0ABD2P5P3"/>
<feature type="domain" description="Gamma tubulin complex component C-terminal" evidence="7">
    <location>
        <begin position="96"/>
        <end position="398"/>
    </location>
</feature>
<accession>A0ABD2P5P3</accession>
<dbReference type="Gene3D" id="1.20.120.1900">
    <property type="entry name" value="Gamma-tubulin complex, C-terminal domain"/>
    <property type="match status" value="1"/>
</dbReference>
<protein>
    <recommendedName>
        <fullName evidence="6">Gamma-tubulin complex component</fullName>
    </recommendedName>
</protein>